<evidence type="ECO:0000259" key="2">
    <source>
        <dbReference type="Pfam" id="PF25484"/>
    </source>
</evidence>
<keyword evidence="1" id="KW-0732">Signal</keyword>
<dbReference type="Proteomes" id="UP000078397">
    <property type="component" value="Unassembled WGS sequence"/>
</dbReference>
<proteinExistence type="predicted"/>
<dbReference type="EMBL" id="LSBJ02000002">
    <property type="protein sequence ID" value="OAQ70895.1"/>
    <property type="molecule type" value="Genomic_DNA"/>
</dbReference>
<name>A0A179FZ01_METCM</name>
<protein>
    <recommendedName>
        <fullName evidence="2">DUF7907 domain-containing protein</fullName>
    </recommendedName>
</protein>
<dbReference type="Pfam" id="PF25484">
    <property type="entry name" value="DUF7907"/>
    <property type="match status" value="1"/>
</dbReference>
<keyword evidence="4" id="KW-1185">Reference proteome</keyword>
<dbReference type="KEGG" id="pchm:VFPPC_03285"/>
<accession>A0A179FZ01</accession>
<dbReference type="GeneID" id="28846798"/>
<evidence type="ECO:0000313" key="4">
    <source>
        <dbReference type="Proteomes" id="UP000078397"/>
    </source>
</evidence>
<dbReference type="InterPro" id="IPR057229">
    <property type="entry name" value="DUF7907"/>
</dbReference>
<evidence type="ECO:0000256" key="1">
    <source>
        <dbReference type="SAM" id="SignalP"/>
    </source>
</evidence>
<feature type="signal peptide" evidence="1">
    <location>
        <begin position="1"/>
        <end position="21"/>
    </location>
</feature>
<feature type="chain" id="PRO_5008102162" description="DUF7907 domain-containing protein" evidence="1">
    <location>
        <begin position="22"/>
        <end position="252"/>
    </location>
</feature>
<feature type="domain" description="DUF7907" evidence="2">
    <location>
        <begin position="33"/>
        <end position="200"/>
    </location>
</feature>
<dbReference type="AlphaFoldDB" id="A0A179FZ01"/>
<dbReference type="RefSeq" id="XP_018147432.1">
    <property type="nucleotide sequence ID" value="XM_018282804.1"/>
</dbReference>
<dbReference type="STRING" id="1380566.A0A179FZ01"/>
<gene>
    <name evidence="3" type="ORF">VFPPC_03285</name>
</gene>
<reference evidence="3 4" key="1">
    <citation type="journal article" date="2016" name="PLoS Pathog.">
        <title>Biosynthesis of antibiotic leucinostatins in bio-control fungus Purpureocillium lilacinum and their inhibition on phytophthora revealed by genome mining.</title>
        <authorList>
            <person name="Wang G."/>
            <person name="Liu Z."/>
            <person name="Lin R."/>
            <person name="Li E."/>
            <person name="Mao Z."/>
            <person name="Ling J."/>
            <person name="Yang Y."/>
            <person name="Yin W.B."/>
            <person name="Xie B."/>
        </authorList>
    </citation>
    <scope>NUCLEOTIDE SEQUENCE [LARGE SCALE GENOMIC DNA]</scope>
    <source>
        <strain evidence="3">170</strain>
    </source>
</reference>
<comment type="caution">
    <text evidence="3">The sequence shown here is derived from an EMBL/GenBank/DDBJ whole genome shotgun (WGS) entry which is preliminary data.</text>
</comment>
<organism evidence="3 4">
    <name type="scientific">Pochonia chlamydosporia 170</name>
    <dbReference type="NCBI Taxonomy" id="1380566"/>
    <lineage>
        <taxon>Eukaryota</taxon>
        <taxon>Fungi</taxon>
        <taxon>Dikarya</taxon>
        <taxon>Ascomycota</taxon>
        <taxon>Pezizomycotina</taxon>
        <taxon>Sordariomycetes</taxon>
        <taxon>Hypocreomycetidae</taxon>
        <taxon>Hypocreales</taxon>
        <taxon>Clavicipitaceae</taxon>
        <taxon>Pochonia</taxon>
    </lineage>
</organism>
<dbReference type="OrthoDB" id="3518533at2759"/>
<sequence length="252" mass="28316">MRLIAALVALFGLSIASSMDAHNTPKYPEKSSSRGFHLIANVTDWYPRHLANKVHGQPIEAIFLGQLNYILGIEKGLSRIFYQNGTDRDLKYGEVGIVSDGGAWPVVPYGMWVRREILTRHIKYSLRLNPGIGDLGLSISRAPSPYAVLQLEMLAVCKEPIGHRGFAHAMIMRSFQDPNTDRDETQIPKECVPVRLIPQCTPLMPVSHHDMANHAFVQRVDCYKNVSAIDWTKYAPFPGSMDFDRDVKRVDG</sequence>
<evidence type="ECO:0000313" key="3">
    <source>
        <dbReference type="EMBL" id="OAQ70895.1"/>
    </source>
</evidence>